<dbReference type="AlphaFoldDB" id="A0A2K2A0W8"/>
<sequence>MIKLNTMASHLKGVKKSISKLLSHEQIIKNVMGNNTEDNVEDDNHVLEYALHKNALKATITLHNFLLQYENSIFELLNALGKVTDEIQGDMNFKKKQVPLESYFTKVS</sequence>
<protein>
    <submittedName>
        <fullName evidence="1">Uncharacterized protein</fullName>
    </submittedName>
</protein>
<accession>A0A2K2A0W8</accession>
<dbReference type="EMBL" id="CM009295">
    <property type="protein sequence ID" value="PNT31170.1"/>
    <property type="molecule type" value="Genomic_DNA"/>
</dbReference>
<evidence type="ECO:0000313" key="1">
    <source>
        <dbReference type="EMBL" id="PNT31170.1"/>
    </source>
</evidence>
<organism evidence="1 2">
    <name type="scientific">Populus trichocarpa</name>
    <name type="common">Western balsam poplar</name>
    <name type="synonym">Populus balsamifera subsp. trichocarpa</name>
    <dbReference type="NCBI Taxonomy" id="3694"/>
    <lineage>
        <taxon>Eukaryota</taxon>
        <taxon>Viridiplantae</taxon>
        <taxon>Streptophyta</taxon>
        <taxon>Embryophyta</taxon>
        <taxon>Tracheophyta</taxon>
        <taxon>Spermatophyta</taxon>
        <taxon>Magnoliopsida</taxon>
        <taxon>eudicotyledons</taxon>
        <taxon>Gunneridae</taxon>
        <taxon>Pentapetalae</taxon>
        <taxon>rosids</taxon>
        <taxon>fabids</taxon>
        <taxon>Malpighiales</taxon>
        <taxon>Salicaceae</taxon>
        <taxon>Saliceae</taxon>
        <taxon>Populus</taxon>
    </lineage>
</organism>
<dbReference type="STRING" id="3694.A0A2K2A0W8"/>
<gene>
    <name evidence="1" type="ORF">POPTR_006G120300</name>
</gene>
<name>A0A2K2A0W8_POPTR</name>
<proteinExistence type="predicted"/>
<dbReference type="InParanoid" id="A0A2K2A0W8"/>
<evidence type="ECO:0000313" key="2">
    <source>
        <dbReference type="Proteomes" id="UP000006729"/>
    </source>
</evidence>
<keyword evidence="2" id="KW-1185">Reference proteome</keyword>
<dbReference type="Proteomes" id="UP000006729">
    <property type="component" value="Chromosome 6"/>
</dbReference>
<reference evidence="1 2" key="1">
    <citation type="journal article" date="2006" name="Science">
        <title>The genome of black cottonwood, Populus trichocarpa (Torr. &amp; Gray).</title>
        <authorList>
            <person name="Tuskan G.A."/>
            <person name="Difazio S."/>
            <person name="Jansson S."/>
            <person name="Bohlmann J."/>
            <person name="Grigoriev I."/>
            <person name="Hellsten U."/>
            <person name="Putnam N."/>
            <person name="Ralph S."/>
            <person name="Rombauts S."/>
            <person name="Salamov A."/>
            <person name="Schein J."/>
            <person name="Sterck L."/>
            <person name="Aerts A."/>
            <person name="Bhalerao R.R."/>
            <person name="Bhalerao R.P."/>
            <person name="Blaudez D."/>
            <person name="Boerjan W."/>
            <person name="Brun A."/>
            <person name="Brunner A."/>
            <person name="Busov V."/>
            <person name="Campbell M."/>
            <person name="Carlson J."/>
            <person name="Chalot M."/>
            <person name="Chapman J."/>
            <person name="Chen G.L."/>
            <person name="Cooper D."/>
            <person name="Coutinho P.M."/>
            <person name="Couturier J."/>
            <person name="Covert S."/>
            <person name="Cronk Q."/>
            <person name="Cunningham R."/>
            <person name="Davis J."/>
            <person name="Degroeve S."/>
            <person name="Dejardin A."/>
            <person name="Depamphilis C."/>
            <person name="Detter J."/>
            <person name="Dirks B."/>
            <person name="Dubchak I."/>
            <person name="Duplessis S."/>
            <person name="Ehlting J."/>
            <person name="Ellis B."/>
            <person name="Gendler K."/>
            <person name="Goodstein D."/>
            <person name="Gribskov M."/>
            <person name="Grimwood J."/>
            <person name="Groover A."/>
            <person name="Gunter L."/>
            <person name="Hamberger B."/>
            <person name="Heinze B."/>
            <person name="Helariutta Y."/>
            <person name="Henrissat B."/>
            <person name="Holligan D."/>
            <person name="Holt R."/>
            <person name="Huang W."/>
            <person name="Islam-Faridi N."/>
            <person name="Jones S."/>
            <person name="Jones-Rhoades M."/>
            <person name="Jorgensen R."/>
            <person name="Joshi C."/>
            <person name="Kangasjarvi J."/>
            <person name="Karlsson J."/>
            <person name="Kelleher C."/>
            <person name="Kirkpatrick R."/>
            <person name="Kirst M."/>
            <person name="Kohler A."/>
            <person name="Kalluri U."/>
            <person name="Larimer F."/>
            <person name="Leebens-Mack J."/>
            <person name="Leple J.C."/>
            <person name="Locascio P."/>
            <person name="Lou Y."/>
            <person name="Lucas S."/>
            <person name="Martin F."/>
            <person name="Montanini B."/>
            <person name="Napoli C."/>
            <person name="Nelson D.R."/>
            <person name="Nelson C."/>
            <person name="Nieminen K."/>
            <person name="Nilsson O."/>
            <person name="Pereda V."/>
            <person name="Peter G."/>
            <person name="Philippe R."/>
            <person name="Pilate G."/>
            <person name="Poliakov A."/>
            <person name="Razumovskaya J."/>
            <person name="Richardson P."/>
            <person name="Rinaldi C."/>
            <person name="Ritland K."/>
            <person name="Rouze P."/>
            <person name="Ryaboy D."/>
            <person name="Schmutz J."/>
            <person name="Schrader J."/>
            <person name="Segerman B."/>
            <person name="Shin H."/>
            <person name="Siddiqui A."/>
            <person name="Sterky F."/>
            <person name="Terry A."/>
            <person name="Tsai C.J."/>
            <person name="Uberbacher E."/>
            <person name="Unneberg P."/>
            <person name="Vahala J."/>
            <person name="Wall K."/>
            <person name="Wessler S."/>
            <person name="Yang G."/>
            <person name="Yin T."/>
            <person name="Douglas C."/>
            <person name="Marra M."/>
            <person name="Sandberg G."/>
            <person name="Van de Peer Y."/>
            <person name="Rokhsar D."/>
        </authorList>
    </citation>
    <scope>NUCLEOTIDE SEQUENCE [LARGE SCALE GENOMIC DNA]</scope>
    <source>
        <strain evidence="2">cv. Nisqually</strain>
    </source>
</reference>